<proteinExistence type="predicted"/>
<evidence type="ECO:0000313" key="3">
    <source>
        <dbReference type="Proteomes" id="UP000029448"/>
    </source>
</evidence>
<accession>A0A094YK52</accession>
<reference evidence="2 3" key="1">
    <citation type="submission" date="2014-06" db="EMBL/GenBank/DDBJ databases">
        <title>Functional and comparative genomic analyses of the Drosophila gut microbiota identify candidate symbiosis factors.</title>
        <authorList>
            <person name="Newell P.D."/>
            <person name="Chaston J.M."/>
            <person name="Douglas A.E."/>
        </authorList>
    </citation>
    <scope>NUCLEOTIDE SEQUENCE [LARGE SCALE GENOMIC DNA]</scope>
    <source>
        <strain evidence="2 3">DmCS_006</strain>
    </source>
</reference>
<protein>
    <submittedName>
        <fullName evidence="2">Uncharacterized protein</fullName>
    </submittedName>
</protein>
<comment type="caution">
    <text evidence="2">The sequence shown here is derived from an EMBL/GenBank/DDBJ whole genome shotgun (WGS) entry which is preliminary data.</text>
</comment>
<dbReference type="STRING" id="104102.AtDm6_2431"/>
<evidence type="ECO:0000313" key="2">
    <source>
        <dbReference type="EMBL" id="KGB22420.1"/>
    </source>
</evidence>
<dbReference type="EMBL" id="JOKM01000079">
    <property type="protein sequence ID" value="KGB22420.1"/>
    <property type="molecule type" value="Genomic_DNA"/>
</dbReference>
<organism evidence="2 3">
    <name type="scientific">Acetobacter tropicalis</name>
    <dbReference type="NCBI Taxonomy" id="104102"/>
    <lineage>
        <taxon>Bacteria</taxon>
        <taxon>Pseudomonadati</taxon>
        <taxon>Pseudomonadota</taxon>
        <taxon>Alphaproteobacteria</taxon>
        <taxon>Acetobacterales</taxon>
        <taxon>Acetobacteraceae</taxon>
        <taxon>Acetobacter</taxon>
    </lineage>
</organism>
<dbReference type="AlphaFoldDB" id="A0A094YK52"/>
<dbReference type="Proteomes" id="UP000029448">
    <property type="component" value="Unassembled WGS sequence"/>
</dbReference>
<sequence>MTGLAGRPSCHAQTAYNQKHNEKQDVSLASYHVPDDGRH</sequence>
<name>A0A094YK52_9PROT</name>
<feature type="region of interest" description="Disordered" evidence="1">
    <location>
        <begin position="1"/>
        <end position="39"/>
    </location>
</feature>
<keyword evidence="3" id="KW-1185">Reference proteome</keyword>
<gene>
    <name evidence="2" type="ORF">AtDm6_2431</name>
</gene>
<evidence type="ECO:0000256" key="1">
    <source>
        <dbReference type="SAM" id="MobiDB-lite"/>
    </source>
</evidence>